<dbReference type="InterPro" id="IPR002347">
    <property type="entry name" value="SDR_fam"/>
</dbReference>
<dbReference type="InParanoid" id="A0A6P6FPF4"/>
<evidence type="ECO:0000256" key="2">
    <source>
        <dbReference type="ARBA" id="ARBA00022857"/>
    </source>
</evidence>
<accession>A0A6P6FPF4</accession>
<dbReference type="Proteomes" id="UP001652623">
    <property type="component" value="Chromosome 3"/>
</dbReference>
<sequence>MLQDTKIRSDTYNIIKKYFFCFTKKKKKTSYHMSGAKDSRRCAVVTGANKGIGLEAVKQLASNGINVVLTARDENRGLEAVEKLKEFELSGEVLFHQLDVADPASIAYLADFIKTQFGKLDILVNNAGIGGLILDSDAFARACHDAGGFPMGGKYWDKIAVQTDELTKACLEINYYGARRMVEALLPLLQLSQSPSIVNVSSFLGLLENIPNEWAKGVLNDVERLTEERVNEVLNEFVKDFKQGNLEAKGWPTHIAAYILSKAAMNAYTRILAKKFPNFYVNSVCPGYVKTDMTCNTGLLTVSQGAQIIVTTALLPPNDKSSGLFISHQGVLSF</sequence>
<evidence type="ECO:0000313" key="5">
    <source>
        <dbReference type="Proteomes" id="UP001652623"/>
    </source>
</evidence>
<name>A0A6P6FPF4_ZIZJJ</name>
<dbReference type="PANTHER" id="PTHR43490">
    <property type="entry name" value="(+)-NEOMENTHOL DEHYDROGENASE"/>
    <property type="match status" value="1"/>
</dbReference>
<dbReference type="GO" id="GO:0016491">
    <property type="term" value="F:oxidoreductase activity"/>
    <property type="evidence" value="ECO:0007669"/>
    <property type="project" value="UniProtKB-KW"/>
</dbReference>
<keyword evidence="2" id="KW-0521">NADP</keyword>
<evidence type="ECO:0000256" key="3">
    <source>
        <dbReference type="ARBA" id="ARBA00023002"/>
    </source>
</evidence>
<dbReference type="PANTHER" id="PTHR43490:SF119">
    <property type="entry name" value="SHORT-CHAIN DEHYDROGENASE_REDUCTASE"/>
    <property type="match status" value="1"/>
</dbReference>
<dbReference type="GO" id="GO:0016020">
    <property type="term" value="C:membrane"/>
    <property type="evidence" value="ECO:0007669"/>
    <property type="project" value="TreeGrafter"/>
</dbReference>
<dbReference type="RefSeq" id="XP_024923375.3">
    <property type="nucleotide sequence ID" value="XM_025067607.3"/>
</dbReference>
<protein>
    <submittedName>
        <fullName evidence="6">(+)-neomenthol dehydrogenase-like isoform X1</fullName>
    </submittedName>
</protein>
<dbReference type="AlphaFoldDB" id="A0A6P6FPF4"/>
<keyword evidence="5" id="KW-1185">Reference proteome</keyword>
<dbReference type="GeneID" id="107434733"/>
<dbReference type="InterPro" id="IPR036291">
    <property type="entry name" value="NAD(P)-bd_dom_sf"/>
</dbReference>
<dbReference type="PRINTS" id="PR00080">
    <property type="entry name" value="SDRFAMILY"/>
</dbReference>
<comment type="similarity">
    <text evidence="1 4">Belongs to the short-chain dehydrogenases/reductases (SDR) family.</text>
</comment>
<dbReference type="PRINTS" id="PR00081">
    <property type="entry name" value="GDHRDH"/>
</dbReference>
<dbReference type="Gene3D" id="3.40.50.720">
    <property type="entry name" value="NAD(P)-binding Rossmann-like Domain"/>
    <property type="match status" value="1"/>
</dbReference>
<dbReference type="SUPFAM" id="SSF51735">
    <property type="entry name" value="NAD(P)-binding Rossmann-fold domains"/>
    <property type="match status" value="1"/>
</dbReference>
<evidence type="ECO:0000256" key="1">
    <source>
        <dbReference type="ARBA" id="ARBA00006484"/>
    </source>
</evidence>
<proteinExistence type="inferred from homology"/>
<evidence type="ECO:0000256" key="4">
    <source>
        <dbReference type="RuleBase" id="RU000363"/>
    </source>
</evidence>
<keyword evidence="3" id="KW-0560">Oxidoreductase</keyword>
<dbReference type="Pfam" id="PF00106">
    <property type="entry name" value="adh_short"/>
    <property type="match status" value="1"/>
</dbReference>
<evidence type="ECO:0000313" key="6">
    <source>
        <dbReference type="RefSeq" id="XP_024923375.3"/>
    </source>
</evidence>
<reference evidence="6" key="1">
    <citation type="submission" date="2025-08" db="UniProtKB">
        <authorList>
            <consortium name="RefSeq"/>
        </authorList>
    </citation>
    <scope>IDENTIFICATION</scope>
    <source>
        <tissue evidence="6">Seedling</tissue>
    </source>
</reference>
<gene>
    <name evidence="6" type="primary">LOC107434733</name>
</gene>
<organism evidence="5 6">
    <name type="scientific">Ziziphus jujuba</name>
    <name type="common">Chinese jujube</name>
    <name type="synonym">Ziziphus sativa</name>
    <dbReference type="NCBI Taxonomy" id="326968"/>
    <lineage>
        <taxon>Eukaryota</taxon>
        <taxon>Viridiplantae</taxon>
        <taxon>Streptophyta</taxon>
        <taxon>Embryophyta</taxon>
        <taxon>Tracheophyta</taxon>
        <taxon>Spermatophyta</taxon>
        <taxon>Magnoliopsida</taxon>
        <taxon>eudicotyledons</taxon>
        <taxon>Gunneridae</taxon>
        <taxon>Pentapetalae</taxon>
        <taxon>rosids</taxon>
        <taxon>fabids</taxon>
        <taxon>Rosales</taxon>
        <taxon>Rhamnaceae</taxon>
        <taxon>Paliureae</taxon>
        <taxon>Ziziphus</taxon>
    </lineage>
</organism>